<keyword evidence="2" id="KW-0808">Transferase</keyword>
<dbReference type="SUPFAM" id="SSF53067">
    <property type="entry name" value="Actin-like ATPase domain"/>
    <property type="match status" value="2"/>
</dbReference>
<dbReference type="Pfam" id="PF00814">
    <property type="entry name" value="TsaD"/>
    <property type="match status" value="1"/>
</dbReference>
<dbReference type="InterPro" id="IPR022496">
    <property type="entry name" value="T6A_TsaB"/>
</dbReference>
<evidence type="ECO:0000313" key="3">
    <source>
        <dbReference type="Proteomes" id="UP000326903"/>
    </source>
</evidence>
<evidence type="ECO:0000259" key="1">
    <source>
        <dbReference type="Pfam" id="PF00814"/>
    </source>
</evidence>
<dbReference type="PANTHER" id="PTHR11735:SF11">
    <property type="entry name" value="TRNA THREONYLCARBAMOYLADENOSINE BIOSYNTHESIS PROTEIN TSAB"/>
    <property type="match status" value="1"/>
</dbReference>
<name>A0A5J5IMB3_9BACT</name>
<dbReference type="PANTHER" id="PTHR11735">
    <property type="entry name" value="TRNA N6-ADENOSINE THREONYLCARBAMOYLTRANSFERASE"/>
    <property type="match status" value="1"/>
</dbReference>
<organism evidence="2 3">
    <name type="scientific">Ginsengibacter hankyongi</name>
    <dbReference type="NCBI Taxonomy" id="2607284"/>
    <lineage>
        <taxon>Bacteria</taxon>
        <taxon>Pseudomonadati</taxon>
        <taxon>Bacteroidota</taxon>
        <taxon>Chitinophagia</taxon>
        <taxon>Chitinophagales</taxon>
        <taxon>Chitinophagaceae</taxon>
        <taxon>Ginsengibacter</taxon>
    </lineage>
</organism>
<dbReference type="InterPro" id="IPR043129">
    <property type="entry name" value="ATPase_NBD"/>
</dbReference>
<reference evidence="2 3" key="1">
    <citation type="submission" date="2019-09" db="EMBL/GenBank/DDBJ databases">
        <title>Draft genome sequence of Ginsengibacter sp. BR5-29.</title>
        <authorList>
            <person name="Im W.-T."/>
        </authorList>
    </citation>
    <scope>NUCLEOTIDE SEQUENCE [LARGE SCALE GENOMIC DNA]</scope>
    <source>
        <strain evidence="2 3">BR5-29</strain>
    </source>
</reference>
<dbReference type="GO" id="GO:0016740">
    <property type="term" value="F:transferase activity"/>
    <property type="evidence" value="ECO:0007669"/>
    <property type="project" value="UniProtKB-KW"/>
</dbReference>
<keyword evidence="3" id="KW-1185">Reference proteome</keyword>
<accession>A0A5J5IMB3</accession>
<dbReference type="RefSeq" id="WP_150414309.1">
    <property type="nucleotide sequence ID" value="NZ_VYQF01000001.1"/>
</dbReference>
<dbReference type="AlphaFoldDB" id="A0A5J5IMB3"/>
<dbReference type="InterPro" id="IPR000905">
    <property type="entry name" value="Gcp-like_dom"/>
</dbReference>
<dbReference type="GO" id="GO:0005829">
    <property type="term" value="C:cytosol"/>
    <property type="evidence" value="ECO:0007669"/>
    <property type="project" value="TreeGrafter"/>
</dbReference>
<dbReference type="Proteomes" id="UP000326903">
    <property type="component" value="Unassembled WGS sequence"/>
</dbReference>
<comment type="caution">
    <text evidence="2">The sequence shown here is derived from an EMBL/GenBank/DDBJ whole genome shotgun (WGS) entry which is preliminary data.</text>
</comment>
<dbReference type="CDD" id="cd24032">
    <property type="entry name" value="ASKHA_NBD_TsaB"/>
    <property type="match status" value="1"/>
</dbReference>
<gene>
    <name evidence="2" type="primary">tsaB</name>
    <name evidence="2" type="ORF">FW778_09240</name>
</gene>
<feature type="domain" description="Gcp-like" evidence="1">
    <location>
        <begin position="25"/>
        <end position="133"/>
    </location>
</feature>
<proteinExistence type="predicted"/>
<dbReference type="GO" id="GO:0002949">
    <property type="term" value="P:tRNA threonylcarbamoyladenosine modification"/>
    <property type="evidence" value="ECO:0007669"/>
    <property type="project" value="InterPro"/>
</dbReference>
<dbReference type="NCBIfam" id="TIGR03725">
    <property type="entry name" value="T6A_YeaZ"/>
    <property type="match status" value="1"/>
</dbReference>
<dbReference type="Gene3D" id="3.30.420.40">
    <property type="match status" value="2"/>
</dbReference>
<dbReference type="EMBL" id="VYQF01000001">
    <property type="protein sequence ID" value="KAA9042180.1"/>
    <property type="molecule type" value="Genomic_DNA"/>
</dbReference>
<evidence type="ECO:0000313" key="2">
    <source>
        <dbReference type="EMBL" id="KAA9042180.1"/>
    </source>
</evidence>
<protein>
    <submittedName>
        <fullName evidence="2">tRNA (Adenosine(37)-N6)-threonylcarbamoyltransferase complex dimerization subunit type 1 TsaB</fullName>
    </submittedName>
</protein>
<sequence length="224" mass="25017">MSYILNIHIATETAIINIIKDGKILGTFTNNDTKQHASFLHTAIRELLQTHEVDIKKLSAVGVSAGPGSYTGIRVGLSTAKGLCYALHIPLITFNSLELMALSAIVAIGDAEALYCPMIDARRMEVYAALYDYKLLEIAPPSAMVVDENSFADILHSKKIYFTGSGIDKFKTITKNINSVFINCRISSESLCSVSWKKYYKKEFENIPYAQPLYIKDFYTILKR</sequence>